<reference evidence="2 3" key="1">
    <citation type="submission" date="2024-01" db="EMBL/GenBank/DDBJ databases">
        <title>The genomes of 5 underutilized Papilionoideae crops provide insights into root nodulation and disease resistance.</title>
        <authorList>
            <person name="Yuan L."/>
        </authorList>
    </citation>
    <scope>NUCLEOTIDE SEQUENCE [LARGE SCALE GENOMIC DNA]</scope>
    <source>
        <strain evidence="2">LY-2023</strain>
        <tissue evidence="2">Leaf</tissue>
    </source>
</reference>
<dbReference type="AlphaFoldDB" id="A0AAN9EXY6"/>
<comment type="caution">
    <text evidence="2">The sequence shown here is derived from an EMBL/GenBank/DDBJ whole genome shotgun (WGS) entry which is preliminary data.</text>
</comment>
<feature type="compositionally biased region" description="Polar residues" evidence="1">
    <location>
        <begin position="208"/>
        <end position="217"/>
    </location>
</feature>
<dbReference type="PANTHER" id="PTHR33914:SF3">
    <property type="entry name" value="PROTEIN BREAKING OF ASYMMETRY IN THE STOMATAL LINEAGE"/>
    <property type="match status" value="1"/>
</dbReference>
<feature type="region of interest" description="Disordered" evidence="1">
    <location>
        <begin position="43"/>
        <end position="67"/>
    </location>
</feature>
<proteinExistence type="predicted"/>
<organism evidence="2 3">
    <name type="scientific">Clitoria ternatea</name>
    <name type="common">Butterfly pea</name>
    <dbReference type="NCBI Taxonomy" id="43366"/>
    <lineage>
        <taxon>Eukaryota</taxon>
        <taxon>Viridiplantae</taxon>
        <taxon>Streptophyta</taxon>
        <taxon>Embryophyta</taxon>
        <taxon>Tracheophyta</taxon>
        <taxon>Spermatophyta</taxon>
        <taxon>Magnoliopsida</taxon>
        <taxon>eudicotyledons</taxon>
        <taxon>Gunneridae</taxon>
        <taxon>Pentapetalae</taxon>
        <taxon>rosids</taxon>
        <taxon>fabids</taxon>
        <taxon>Fabales</taxon>
        <taxon>Fabaceae</taxon>
        <taxon>Papilionoideae</taxon>
        <taxon>50 kb inversion clade</taxon>
        <taxon>NPAAA clade</taxon>
        <taxon>indigoferoid/millettioid clade</taxon>
        <taxon>Phaseoleae</taxon>
        <taxon>Clitoria</taxon>
    </lineage>
</organism>
<dbReference type="InterPro" id="IPR040378">
    <property type="entry name" value="BASL"/>
</dbReference>
<gene>
    <name evidence="2" type="ORF">RJT34_33514</name>
</gene>
<feature type="region of interest" description="Disordered" evidence="1">
    <location>
        <begin position="195"/>
        <end position="217"/>
    </location>
</feature>
<dbReference type="EMBL" id="JAYKXN010000008">
    <property type="protein sequence ID" value="KAK7265889.1"/>
    <property type="molecule type" value="Genomic_DNA"/>
</dbReference>
<keyword evidence="3" id="KW-1185">Reference proteome</keyword>
<evidence type="ECO:0000313" key="3">
    <source>
        <dbReference type="Proteomes" id="UP001359559"/>
    </source>
</evidence>
<sequence>MSTTVPWLVRWCLRDWASCFSVCKLPLDDHKLTSSPRVVKGNMASDKKWKKKELRNQTKKDKDGVVPTENKFDHSSWSLSMDDEYIVFCFREDGALDVVKDEKCVNSEALSKGVHAINKNSKPVNRKLKYGDNEEQVSDAKIHEKRSNANEHRNDQHCVTPHKVVHCHHTSLSLQEEENRVVTQQHRDNRRKACQVEANEEHGVVSAESRNSDQSEANRGSFAFPVLRLEWIGSPVKMPKSEDLHLRKQKARSVRFQCCRF</sequence>
<evidence type="ECO:0000256" key="1">
    <source>
        <dbReference type="SAM" id="MobiDB-lite"/>
    </source>
</evidence>
<dbReference type="PANTHER" id="PTHR33914">
    <property type="entry name" value="18S PRE-RIBOSOMAL ASSEMBLY PROTEIN GAR2-LIKE PROTEIN"/>
    <property type="match status" value="1"/>
</dbReference>
<protein>
    <recommendedName>
        <fullName evidence="4">Protein BREAKING OF ASYMMETRY IN THE STOMATAL LINEAGE</fullName>
    </recommendedName>
</protein>
<accession>A0AAN9EXY6</accession>
<feature type="compositionally biased region" description="Basic and acidic residues" evidence="1">
    <location>
        <begin position="54"/>
        <end position="67"/>
    </location>
</feature>
<dbReference type="GO" id="GO:0009786">
    <property type="term" value="P:regulation of asymmetric cell division"/>
    <property type="evidence" value="ECO:0007669"/>
    <property type="project" value="InterPro"/>
</dbReference>
<name>A0AAN9EXY6_CLITE</name>
<dbReference type="Proteomes" id="UP001359559">
    <property type="component" value="Unassembled WGS sequence"/>
</dbReference>
<evidence type="ECO:0000313" key="2">
    <source>
        <dbReference type="EMBL" id="KAK7265889.1"/>
    </source>
</evidence>
<evidence type="ECO:0008006" key="4">
    <source>
        <dbReference type="Google" id="ProtNLM"/>
    </source>
</evidence>